<feature type="region of interest" description="Disordered" evidence="1">
    <location>
        <begin position="1"/>
        <end position="21"/>
    </location>
</feature>
<sequence>MAGGDGGGDSVDAQERDEAWDAFREAVTMTPKQLEDWLATEESQSVGVTSGGDKKTGSGGGESKGHESGRLIVEILRKGKGSLDGDDVAQMKRVTAYVHRHLAQGPPKGDVEHSRWRYSLMNWGHDPLRD</sequence>
<dbReference type="EMBL" id="QZEZ01000003">
    <property type="protein sequence ID" value="RJK96363.1"/>
    <property type="molecule type" value="Genomic_DNA"/>
</dbReference>
<evidence type="ECO:0000256" key="1">
    <source>
        <dbReference type="SAM" id="MobiDB-lite"/>
    </source>
</evidence>
<dbReference type="Proteomes" id="UP000265614">
    <property type="component" value="Unassembled WGS sequence"/>
</dbReference>
<dbReference type="PANTHER" id="PTHR40630:SF1">
    <property type="entry name" value="DNA-BINDING PROTEIN"/>
    <property type="match status" value="1"/>
</dbReference>
<organism evidence="2 3">
    <name type="scientific">Vallicoccus soli</name>
    <dbReference type="NCBI Taxonomy" id="2339232"/>
    <lineage>
        <taxon>Bacteria</taxon>
        <taxon>Bacillati</taxon>
        <taxon>Actinomycetota</taxon>
        <taxon>Actinomycetes</taxon>
        <taxon>Motilibacterales</taxon>
        <taxon>Vallicoccaceae</taxon>
        <taxon>Vallicoccus</taxon>
    </lineage>
</organism>
<gene>
    <name evidence="2" type="ORF">D5H78_08985</name>
</gene>
<keyword evidence="3" id="KW-1185">Reference proteome</keyword>
<dbReference type="AlphaFoldDB" id="A0A3A3YZQ1"/>
<evidence type="ECO:0000313" key="3">
    <source>
        <dbReference type="Proteomes" id="UP000265614"/>
    </source>
</evidence>
<protein>
    <submittedName>
        <fullName evidence="2">DUF3140 domain-containing protein</fullName>
    </submittedName>
</protein>
<dbReference type="PANTHER" id="PTHR40630">
    <property type="entry name" value="POSSIBLE DNA-BINDING PROTEIN"/>
    <property type="match status" value="1"/>
</dbReference>
<name>A0A3A3YZQ1_9ACTN</name>
<dbReference type="RefSeq" id="WP_119950094.1">
    <property type="nucleotide sequence ID" value="NZ_QZEZ01000003.1"/>
</dbReference>
<dbReference type="OrthoDB" id="513524at2"/>
<accession>A0A3A3YZQ1</accession>
<dbReference type="Pfam" id="PF11338">
    <property type="entry name" value="DUF3140"/>
    <property type="match status" value="1"/>
</dbReference>
<feature type="region of interest" description="Disordered" evidence="1">
    <location>
        <begin position="33"/>
        <end position="69"/>
    </location>
</feature>
<proteinExistence type="predicted"/>
<reference evidence="2 3" key="1">
    <citation type="submission" date="2018-09" db="EMBL/GenBank/DDBJ databases">
        <title>YIM 75000 draft genome.</title>
        <authorList>
            <person name="Tang S."/>
            <person name="Feng Y."/>
        </authorList>
    </citation>
    <scope>NUCLEOTIDE SEQUENCE [LARGE SCALE GENOMIC DNA]</scope>
    <source>
        <strain evidence="2 3">YIM 75000</strain>
    </source>
</reference>
<evidence type="ECO:0000313" key="2">
    <source>
        <dbReference type="EMBL" id="RJK96363.1"/>
    </source>
</evidence>
<comment type="caution">
    <text evidence="2">The sequence shown here is derived from an EMBL/GenBank/DDBJ whole genome shotgun (WGS) entry which is preliminary data.</text>
</comment>
<dbReference type="InterPro" id="IPR021487">
    <property type="entry name" value="DUF3140"/>
</dbReference>